<gene>
    <name evidence="2" type="ORF">PFDSM3638_07335</name>
</gene>
<dbReference type="OrthoDB" id="86316at2157"/>
<evidence type="ECO:0000256" key="1">
    <source>
        <dbReference type="SAM" id="Phobius"/>
    </source>
</evidence>
<reference evidence="2 3" key="1">
    <citation type="submission" date="2017-08" db="EMBL/GenBank/DDBJ databases">
        <title>Resequencing and Reannotation of the genome of Pyrococcus furiosus type strain DSM3638.</title>
        <authorList>
            <person name="Reichelt R.M."/>
            <person name="Bunk B."/>
        </authorList>
    </citation>
    <scope>NUCLEOTIDE SEQUENCE [LARGE SCALE GENOMIC DNA]</scope>
    <source>
        <strain evidence="2 3">DSM 3638</strain>
    </source>
</reference>
<evidence type="ECO:0000313" key="3">
    <source>
        <dbReference type="Proteomes" id="UP000324354"/>
    </source>
</evidence>
<dbReference type="GeneID" id="13300770"/>
<dbReference type="RefSeq" id="WP_011012611.1">
    <property type="nucleotide sequence ID" value="NC_003413.1"/>
</dbReference>
<keyword evidence="1" id="KW-0472">Membrane</keyword>
<feature type="transmembrane region" description="Helical" evidence="1">
    <location>
        <begin position="253"/>
        <end position="271"/>
    </location>
</feature>
<proteinExistence type="predicted"/>
<keyword evidence="1" id="KW-1133">Transmembrane helix</keyword>
<dbReference type="GeneID" id="41713275"/>
<keyword evidence="1" id="KW-0812">Transmembrane</keyword>
<sequence>MKKTVFLLFIFLMLTPNTLASESIPLKWRVIVTKLNYENGTYVITSDDYEGIVSNLTITSLEDDMYNVTFTLDIETKTLNDWVYRSPKRLLISLTVDGKTNTFICGNEIVFFPFYFIPHNFTIADKIYHMGIPIEFKKSEIIIGDSFENGTRIGVGYVNNLDIYQNMDTFKVKACAFVHVNGTCLKWETKKEDPIFIFRGPYLVQASVIYPKDPFGIFDDPVTIMITPILDNQTLNFLMSLPNPPSTKDNSTLIYAGLTLAFLGIALWRVMKK</sequence>
<organism evidence="2 3">
    <name type="scientific">Pyrococcus furiosus (strain ATCC 43587 / DSM 3638 / JCM 8422 / Vc1)</name>
    <dbReference type="NCBI Taxonomy" id="186497"/>
    <lineage>
        <taxon>Archaea</taxon>
        <taxon>Methanobacteriati</taxon>
        <taxon>Methanobacteriota</taxon>
        <taxon>Thermococci</taxon>
        <taxon>Thermococcales</taxon>
        <taxon>Thermococcaceae</taxon>
        <taxon>Pyrococcus</taxon>
    </lineage>
</organism>
<accession>A0A5C0XTA7</accession>
<name>A0A5C0XTA7_PYRFU</name>
<dbReference type="EMBL" id="CP023154">
    <property type="protein sequence ID" value="QEK79094.1"/>
    <property type="molecule type" value="Genomic_DNA"/>
</dbReference>
<evidence type="ECO:0000313" key="2">
    <source>
        <dbReference type="EMBL" id="QEK79094.1"/>
    </source>
</evidence>
<dbReference type="AlphaFoldDB" id="A0A5C0XTA7"/>
<protein>
    <submittedName>
        <fullName evidence="2">Uncharacterized protein</fullName>
    </submittedName>
</protein>
<dbReference type="Proteomes" id="UP000324354">
    <property type="component" value="Chromosome"/>
</dbReference>